<comment type="caution">
    <text evidence="1">The sequence shown here is derived from an EMBL/GenBank/DDBJ whole genome shotgun (WGS) entry which is preliminary data.</text>
</comment>
<dbReference type="AlphaFoldDB" id="A0A2T2WUP5"/>
<feature type="non-terminal residue" evidence="1">
    <location>
        <position position="1"/>
    </location>
</feature>
<dbReference type="EMBL" id="PXYT01000046">
    <property type="protein sequence ID" value="PSR25950.1"/>
    <property type="molecule type" value="Genomic_DNA"/>
</dbReference>
<evidence type="ECO:0000313" key="1">
    <source>
        <dbReference type="EMBL" id="PSR25950.1"/>
    </source>
</evidence>
<organism evidence="1 2">
    <name type="scientific">Sulfobacillus benefaciens</name>
    <dbReference type="NCBI Taxonomy" id="453960"/>
    <lineage>
        <taxon>Bacteria</taxon>
        <taxon>Bacillati</taxon>
        <taxon>Bacillota</taxon>
        <taxon>Clostridia</taxon>
        <taxon>Eubacteriales</taxon>
        <taxon>Clostridiales Family XVII. Incertae Sedis</taxon>
        <taxon>Sulfobacillus</taxon>
    </lineage>
</organism>
<gene>
    <name evidence="1" type="ORF">C7B43_15435</name>
</gene>
<sequence length="99" mass="10683">VVSLSPIFLFAIIGIPVPTPVGRRILRRAGRPGGNGFAVNRQTFTKVGQQILQGIDQAILKRNHGERIYNQAEKACIHGGRRGVRSGKATEHASWGVSA</sequence>
<dbReference type="Proteomes" id="UP000242699">
    <property type="component" value="Unassembled WGS sequence"/>
</dbReference>
<name>A0A2T2WUP5_9FIRM</name>
<reference evidence="1 2" key="1">
    <citation type="journal article" date="2014" name="BMC Genomics">
        <title>Comparison of environmental and isolate Sulfobacillus genomes reveals diverse carbon, sulfur, nitrogen, and hydrogen metabolisms.</title>
        <authorList>
            <person name="Justice N.B."/>
            <person name="Norman A."/>
            <person name="Brown C.T."/>
            <person name="Singh A."/>
            <person name="Thomas B.C."/>
            <person name="Banfield J.F."/>
        </authorList>
    </citation>
    <scope>NUCLEOTIDE SEQUENCE [LARGE SCALE GENOMIC DNA]</scope>
    <source>
        <strain evidence="1">AMDSBA1</strain>
    </source>
</reference>
<accession>A0A2T2WUP5</accession>
<protein>
    <submittedName>
        <fullName evidence="1">Uncharacterized protein</fullName>
    </submittedName>
</protein>
<evidence type="ECO:0000313" key="2">
    <source>
        <dbReference type="Proteomes" id="UP000242699"/>
    </source>
</evidence>
<proteinExistence type="predicted"/>